<evidence type="ECO:0000256" key="3">
    <source>
        <dbReference type="ARBA" id="ARBA00022692"/>
    </source>
</evidence>
<dbReference type="eggNOG" id="KOG0054">
    <property type="taxonomic scope" value="Eukaryota"/>
</dbReference>
<dbReference type="GeneID" id="19950753"/>
<keyword evidence="8 9" id="KW-0472">Membrane</keyword>
<dbReference type="InterPro" id="IPR036640">
    <property type="entry name" value="ABC1_TM_sf"/>
</dbReference>
<evidence type="ECO:0000256" key="4">
    <source>
        <dbReference type="ARBA" id="ARBA00022737"/>
    </source>
</evidence>
<proteinExistence type="predicted"/>
<dbReference type="SUPFAM" id="SSF90123">
    <property type="entry name" value="ABC transporter transmembrane region"/>
    <property type="match status" value="2"/>
</dbReference>
<comment type="subcellular location">
    <subcellularLocation>
        <location evidence="1">Endomembrane system</location>
        <topology evidence="1">Multi-pass membrane protein</topology>
    </subcellularLocation>
</comment>
<feature type="transmembrane region" description="Helical" evidence="9">
    <location>
        <begin position="208"/>
        <end position="231"/>
    </location>
</feature>
<keyword evidence="5" id="KW-0547">Nucleotide-binding</keyword>
<dbReference type="OrthoDB" id="112548at2759"/>
<dbReference type="InterPro" id="IPR044726">
    <property type="entry name" value="ABCC_6TM_D2"/>
</dbReference>
<feature type="domain" description="ABC transmembrane type-1" evidence="10">
    <location>
        <begin position="101"/>
        <end position="380"/>
    </location>
</feature>
<feature type="transmembrane region" description="Helical" evidence="9">
    <location>
        <begin position="131"/>
        <end position="156"/>
    </location>
</feature>
<dbReference type="Gene3D" id="1.20.1560.10">
    <property type="entry name" value="ABC transporter type 1, transmembrane domain"/>
    <property type="match status" value="2"/>
</dbReference>
<keyword evidence="7 9" id="KW-1133">Transmembrane helix</keyword>
<dbReference type="InterPro" id="IPR044746">
    <property type="entry name" value="ABCC_6TM_D1"/>
</dbReference>
<dbReference type="STRING" id="1156394.T0RIT1"/>
<dbReference type="EMBL" id="JH767164">
    <property type="protein sequence ID" value="EQC32278.1"/>
    <property type="molecule type" value="Genomic_DNA"/>
</dbReference>
<dbReference type="GO" id="GO:0012505">
    <property type="term" value="C:endomembrane system"/>
    <property type="evidence" value="ECO:0007669"/>
    <property type="project" value="UniProtKB-SubCell"/>
</dbReference>
<dbReference type="InterPro" id="IPR011527">
    <property type="entry name" value="ABC1_TM_dom"/>
</dbReference>
<protein>
    <recommendedName>
        <fullName evidence="10">ABC transmembrane type-1 domain-containing protein</fullName>
    </recommendedName>
</protein>
<feature type="domain" description="ABC transmembrane type-1" evidence="10">
    <location>
        <begin position="452"/>
        <end position="685"/>
    </location>
</feature>
<evidence type="ECO:0000259" key="10">
    <source>
        <dbReference type="PROSITE" id="PS50929"/>
    </source>
</evidence>
<reference evidence="11 12" key="1">
    <citation type="submission" date="2012-04" db="EMBL/GenBank/DDBJ databases">
        <title>The Genome Sequence of Saprolegnia declina VS20.</title>
        <authorList>
            <consortium name="The Broad Institute Genome Sequencing Platform"/>
            <person name="Russ C."/>
            <person name="Nusbaum C."/>
            <person name="Tyler B."/>
            <person name="van West P."/>
            <person name="Dieguez-Uribeondo J."/>
            <person name="de Bruijn I."/>
            <person name="Tripathy S."/>
            <person name="Jiang R."/>
            <person name="Young S.K."/>
            <person name="Zeng Q."/>
            <person name="Gargeya S."/>
            <person name="Fitzgerald M."/>
            <person name="Haas B."/>
            <person name="Abouelleil A."/>
            <person name="Alvarado L."/>
            <person name="Arachchi H.M."/>
            <person name="Berlin A."/>
            <person name="Chapman S.B."/>
            <person name="Goldberg J."/>
            <person name="Griggs A."/>
            <person name="Gujja S."/>
            <person name="Hansen M."/>
            <person name="Howarth C."/>
            <person name="Imamovic A."/>
            <person name="Larimer J."/>
            <person name="McCowen C."/>
            <person name="Montmayeur A."/>
            <person name="Murphy C."/>
            <person name="Neiman D."/>
            <person name="Pearson M."/>
            <person name="Priest M."/>
            <person name="Roberts A."/>
            <person name="Saif S."/>
            <person name="Shea T."/>
            <person name="Sisk P."/>
            <person name="Sykes S."/>
            <person name="Wortman J."/>
            <person name="Nusbaum C."/>
            <person name="Birren B."/>
        </authorList>
    </citation>
    <scope>NUCLEOTIDE SEQUENCE [LARGE SCALE GENOMIC DNA]</scope>
    <source>
        <strain evidence="11 12">VS20</strain>
    </source>
</reference>
<feature type="transmembrane region" description="Helical" evidence="9">
    <location>
        <begin position="485"/>
        <end position="503"/>
    </location>
</feature>
<sequence>MRPSYHEVKSPVVLSADAPTLHPSETASWPAHVTLSWLSQLLRRGAKTPLQEDDVWSVRRADSAAALAARFQQQWRAERQTLQPSFGRALLRTLRWESISAVSLYFASTFLSLLQPILIKSILQVLTGESSVVGIASGYVLAVLLTLVTLLSVTAIDYGQSWMTSIGANARSIGMDAIFTHSLAQSSARVASSGDVVTLASVDAERLYLGYLFVAWTLTVPTALVCIFVLLGIELGAWPALAGGVAMFGMLYLGYASATSVGHVRARLLSTQAQRLKLTNEALAGARALKLNNWERHLEDEITRTRTLELTYLQTYQNRRILNMVVLSVAPILSLALCLGIYVAQGDTLDAAKAFVALAYINNARHPCTVFANAVVSVAEAKVSAKRIGDFLLQDELPSLVPLTTHTPPSTTSSNEGALVVAEERQVGAVTAATYVAYCSASGFNGVVVGTLLVSLFVIAQVALSMTDWFMGYWSAHATSGSHGTYTAIYVGMALASIGLVWLRSVFLLQLAVVCSRALHGRLLHRVLEAPVNTFFDVTPIGRILNRFSSDLDQVDSQLPMFGLFFAQVSLQVLAIVVVCAVSLPYLLLLYIPIAYVFYVVQRMYVRASSDLKRMDATSRSPLLHLLNEALSGLPTLRAYRQIPAMIATHRARIDANTKFFLTYRISSQWLTMRLDWLAALVLAA</sequence>
<evidence type="ECO:0000256" key="9">
    <source>
        <dbReference type="SAM" id="Phobius"/>
    </source>
</evidence>
<dbReference type="GO" id="GO:0140359">
    <property type="term" value="F:ABC-type transporter activity"/>
    <property type="evidence" value="ECO:0007669"/>
    <property type="project" value="InterPro"/>
</dbReference>
<evidence type="ECO:0000256" key="7">
    <source>
        <dbReference type="ARBA" id="ARBA00022989"/>
    </source>
</evidence>
<keyword evidence="4" id="KW-0677">Repeat</keyword>
<dbReference type="CDD" id="cd18579">
    <property type="entry name" value="ABC_6TM_ABCC_D1"/>
    <property type="match status" value="1"/>
</dbReference>
<gene>
    <name evidence="11" type="ORF">SDRG_10026</name>
</gene>
<keyword evidence="3 9" id="KW-0812">Transmembrane</keyword>
<accession>T0RIT1</accession>
<organism evidence="11 12">
    <name type="scientific">Saprolegnia diclina (strain VS20)</name>
    <dbReference type="NCBI Taxonomy" id="1156394"/>
    <lineage>
        <taxon>Eukaryota</taxon>
        <taxon>Sar</taxon>
        <taxon>Stramenopiles</taxon>
        <taxon>Oomycota</taxon>
        <taxon>Saprolegniomycetes</taxon>
        <taxon>Saprolegniales</taxon>
        <taxon>Saprolegniaceae</taxon>
        <taxon>Saprolegnia</taxon>
    </lineage>
</organism>
<dbReference type="FunFam" id="1.20.1560.10:FF:000013">
    <property type="entry name" value="ABC transporter C family member 2"/>
    <property type="match status" value="1"/>
</dbReference>
<dbReference type="VEuPathDB" id="FungiDB:SDRG_10026"/>
<evidence type="ECO:0000313" key="12">
    <source>
        <dbReference type="Proteomes" id="UP000030762"/>
    </source>
</evidence>
<keyword evidence="2" id="KW-0813">Transport</keyword>
<feature type="transmembrane region" description="Helical" evidence="9">
    <location>
        <begin position="237"/>
        <end position="258"/>
    </location>
</feature>
<keyword evidence="12" id="KW-1185">Reference proteome</keyword>
<dbReference type="PANTHER" id="PTHR24223">
    <property type="entry name" value="ATP-BINDING CASSETTE SUB-FAMILY C"/>
    <property type="match status" value="1"/>
</dbReference>
<dbReference type="Pfam" id="PF00664">
    <property type="entry name" value="ABC_membrane"/>
    <property type="match status" value="2"/>
</dbReference>
<dbReference type="Proteomes" id="UP000030762">
    <property type="component" value="Unassembled WGS sequence"/>
</dbReference>
<evidence type="ECO:0000256" key="1">
    <source>
        <dbReference type="ARBA" id="ARBA00004127"/>
    </source>
</evidence>
<dbReference type="InterPro" id="IPR050173">
    <property type="entry name" value="ABC_transporter_C-like"/>
</dbReference>
<evidence type="ECO:0000256" key="6">
    <source>
        <dbReference type="ARBA" id="ARBA00022840"/>
    </source>
</evidence>
<dbReference type="RefSeq" id="XP_008614219.1">
    <property type="nucleotide sequence ID" value="XM_008615997.1"/>
</dbReference>
<feature type="transmembrane region" description="Helical" evidence="9">
    <location>
        <begin position="321"/>
        <end position="344"/>
    </location>
</feature>
<dbReference type="InParanoid" id="T0RIT1"/>
<dbReference type="PROSITE" id="PS50929">
    <property type="entry name" value="ABC_TM1F"/>
    <property type="match status" value="2"/>
</dbReference>
<name>T0RIT1_SAPDV</name>
<feature type="transmembrane region" description="Helical" evidence="9">
    <location>
        <begin position="98"/>
        <end position="119"/>
    </location>
</feature>
<evidence type="ECO:0000256" key="8">
    <source>
        <dbReference type="ARBA" id="ARBA00023136"/>
    </source>
</evidence>
<dbReference type="GO" id="GO:0016020">
    <property type="term" value="C:membrane"/>
    <property type="evidence" value="ECO:0007669"/>
    <property type="project" value="InterPro"/>
</dbReference>
<feature type="transmembrane region" description="Helical" evidence="9">
    <location>
        <begin position="569"/>
        <end position="599"/>
    </location>
</feature>
<feature type="transmembrane region" description="Helical" evidence="9">
    <location>
        <begin position="444"/>
        <end position="464"/>
    </location>
</feature>
<evidence type="ECO:0000313" key="11">
    <source>
        <dbReference type="EMBL" id="EQC32278.1"/>
    </source>
</evidence>
<dbReference type="CDD" id="cd18580">
    <property type="entry name" value="ABC_6TM_ABCC_D2"/>
    <property type="match status" value="1"/>
</dbReference>
<evidence type="ECO:0000256" key="5">
    <source>
        <dbReference type="ARBA" id="ARBA00022741"/>
    </source>
</evidence>
<dbReference type="PANTHER" id="PTHR24223:SF443">
    <property type="entry name" value="MULTIDRUG-RESISTANCE LIKE PROTEIN 1, ISOFORM I"/>
    <property type="match status" value="1"/>
</dbReference>
<keyword evidence="6" id="KW-0067">ATP-binding</keyword>
<evidence type="ECO:0000256" key="2">
    <source>
        <dbReference type="ARBA" id="ARBA00022448"/>
    </source>
</evidence>
<dbReference type="AlphaFoldDB" id="T0RIT1"/>
<dbReference type="GO" id="GO:0005524">
    <property type="term" value="F:ATP binding"/>
    <property type="evidence" value="ECO:0007669"/>
    <property type="project" value="UniProtKB-KW"/>
</dbReference>